<reference evidence="1 2" key="1">
    <citation type="journal article" date="2009" name="Science">
        <title>Green evolution and dynamic adaptations revealed by genomes of the marine picoeukaryotes Micromonas.</title>
        <authorList>
            <person name="Worden A.Z."/>
            <person name="Lee J.H."/>
            <person name="Mock T."/>
            <person name="Rouze P."/>
            <person name="Simmons M.P."/>
            <person name="Aerts A.L."/>
            <person name="Allen A.E."/>
            <person name="Cuvelier M.L."/>
            <person name="Derelle E."/>
            <person name="Everett M.V."/>
            <person name="Foulon E."/>
            <person name="Grimwood J."/>
            <person name="Gundlach H."/>
            <person name="Henrissat B."/>
            <person name="Napoli C."/>
            <person name="McDonald S.M."/>
            <person name="Parker M.S."/>
            <person name="Rombauts S."/>
            <person name="Salamov A."/>
            <person name="Von Dassow P."/>
            <person name="Badger J.H."/>
            <person name="Coutinho P.M."/>
            <person name="Demir E."/>
            <person name="Dubchak I."/>
            <person name="Gentemann C."/>
            <person name="Eikrem W."/>
            <person name="Gready J.E."/>
            <person name="John U."/>
            <person name="Lanier W."/>
            <person name="Lindquist E.A."/>
            <person name="Lucas S."/>
            <person name="Mayer K.F."/>
            <person name="Moreau H."/>
            <person name="Not F."/>
            <person name="Otillar R."/>
            <person name="Panaud O."/>
            <person name="Pangilinan J."/>
            <person name="Paulsen I."/>
            <person name="Piegu B."/>
            <person name="Poliakov A."/>
            <person name="Robbens S."/>
            <person name="Schmutz J."/>
            <person name="Toulza E."/>
            <person name="Wyss T."/>
            <person name="Zelensky A."/>
            <person name="Zhou K."/>
            <person name="Armbrust E.V."/>
            <person name="Bhattacharya D."/>
            <person name="Goodenough U.W."/>
            <person name="Van de Peer Y."/>
            <person name="Grigoriev I.V."/>
        </authorList>
    </citation>
    <scope>NUCLEOTIDE SEQUENCE [LARGE SCALE GENOMIC DNA]</scope>
    <source>
        <strain evidence="1 2">CCMP1545</strain>
    </source>
</reference>
<dbReference type="InterPro" id="IPR036291">
    <property type="entry name" value="NAD(P)-bd_dom_sf"/>
</dbReference>
<gene>
    <name evidence="1" type="ORF">MICPUCDRAFT_17963</name>
</gene>
<dbReference type="InterPro" id="IPR002347">
    <property type="entry name" value="SDR_fam"/>
</dbReference>
<dbReference type="GeneID" id="9684553"/>
<dbReference type="AlphaFoldDB" id="C1MTV0"/>
<name>C1MTV0_MICPC</name>
<dbReference type="InterPro" id="IPR052184">
    <property type="entry name" value="SDR_enzymes"/>
</dbReference>
<keyword evidence="2" id="KW-1185">Reference proteome</keyword>
<feature type="non-terminal residue" evidence="1">
    <location>
        <position position="1"/>
    </location>
</feature>
<dbReference type="OrthoDB" id="5296at2759"/>
<dbReference type="eggNOG" id="KOG1611">
    <property type="taxonomic scope" value="Eukaryota"/>
</dbReference>
<dbReference type="Proteomes" id="UP000001876">
    <property type="component" value="Unassembled WGS sequence"/>
</dbReference>
<proteinExistence type="predicted"/>
<evidence type="ECO:0000313" key="2">
    <source>
        <dbReference type="Proteomes" id="UP000001876"/>
    </source>
</evidence>
<dbReference type="Gene3D" id="3.40.50.720">
    <property type="entry name" value="NAD(P)-binding Rossmann-like Domain"/>
    <property type="match status" value="1"/>
</dbReference>
<protein>
    <submittedName>
        <fullName evidence="1">Predicted protein</fullName>
    </submittedName>
</protein>
<accession>C1MTV0</accession>
<sequence length="150" mass="16169">LEDMTSDEMMHVFKINTIGPLLVTQRLLKAGVLGTAGVGERPRGALVGNVTSKVGSVDDNGSGSGYAYRASKAALNIVNKSMSIDLADRGVLCELLHPGWVRTRMTQARSIGRGLIDAEESARGLIAAMEGKYGEVNGRWYDYKGDEIPW</sequence>
<dbReference type="PANTHER" id="PTHR45458:SF1">
    <property type="entry name" value="SHORT CHAIN DEHYDROGENASE"/>
    <property type="match status" value="1"/>
</dbReference>
<dbReference type="GO" id="GO:0016616">
    <property type="term" value="F:oxidoreductase activity, acting on the CH-OH group of donors, NAD or NADP as acceptor"/>
    <property type="evidence" value="ECO:0007669"/>
    <property type="project" value="TreeGrafter"/>
</dbReference>
<organism evidence="2">
    <name type="scientific">Micromonas pusilla (strain CCMP1545)</name>
    <name type="common">Picoplanktonic green alga</name>
    <dbReference type="NCBI Taxonomy" id="564608"/>
    <lineage>
        <taxon>Eukaryota</taxon>
        <taxon>Viridiplantae</taxon>
        <taxon>Chlorophyta</taxon>
        <taxon>Mamiellophyceae</taxon>
        <taxon>Mamiellales</taxon>
        <taxon>Mamiellaceae</taxon>
        <taxon>Micromonas</taxon>
    </lineage>
</organism>
<dbReference type="SUPFAM" id="SSF51735">
    <property type="entry name" value="NAD(P)-binding Rossmann-fold domains"/>
    <property type="match status" value="1"/>
</dbReference>
<dbReference type="RefSeq" id="XP_003059383.1">
    <property type="nucleotide sequence ID" value="XM_003059337.1"/>
</dbReference>
<dbReference type="EMBL" id="GG663740">
    <property type="protein sequence ID" value="EEH56515.1"/>
    <property type="molecule type" value="Genomic_DNA"/>
</dbReference>
<dbReference type="Pfam" id="PF00106">
    <property type="entry name" value="adh_short"/>
    <property type="match status" value="1"/>
</dbReference>
<dbReference type="OMA" id="IINHANP"/>
<dbReference type="PANTHER" id="PTHR45458">
    <property type="entry name" value="SHORT-CHAIN DEHYDROGENASE/REDUCTASE SDR"/>
    <property type="match status" value="1"/>
</dbReference>
<evidence type="ECO:0000313" key="1">
    <source>
        <dbReference type="EMBL" id="EEH56515.1"/>
    </source>
</evidence>
<dbReference type="KEGG" id="mpp:MICPUCDRAFT_17963"/>